<dbReference type="InterPro" id="IPR011990">
    <property type="entry name" value="TPR-like_helical_dom_sf"/>
</dbReference>
<organism evidence="2 3">
    <name type="scientific">Sorangium cellulosum</name>
    <name type="common">Polyangium cellulosum</name>
    <dbReference type="NCBI Taxonomy" id="56"/>
    <lineage>
        <taxon>Bacteria</taxon>
        <taxon>Pseudomonadati</taxon>
        <taxon>Myxococcota</taxon>
        <taxon>Polyangia</taxon>
        <taxon>Polyangiales</taxon>
        <taxon>Polyangiaceae</taxon>
        <taxon>Sorangium</taxon>
    </lineage>
</organism>
<protein>
    <submittedName>
        <fullName evidence="2">Uncharacterized protein</fullName>
    </submittedName>
</protein>
<gene>
    <name evidence="2" type="ORF">SOCE836_078410</name>
</gene>
<sequence length="871" mass="90032">MAAGQRRGRSARALGLSPSLRALAPGGGAASRPPDDRPILRLAVSKGALAIELGEPFAIGPLRVTELVVRLAGIRFPVDLSGGVARFRHRRGQLARLVVEAQGTELAGWAAPRLRGFLGDGAPQLIIAPIVDGALVALRSGEAALAFDVAVAPSERALRLLPERARGVGLSAPPHALALQALSMMAGAHGRLVEGAIVLDAAIERVVRLLLPAAGARAPAVAGVQWASVVAEAGRFRAEGALDAAPPALGDRALRALEAAELAGAADELALAGGHDDARRVYLAALERAPRHPEISARLAWIDLMAGERAEGALSTVVDAMPAVDAGLLGGALLEAVGDRDGAFSALARAAHAEPYGPLAALAWLRAARLADAIDVRLDALNLGVARAPGLDALRWARLEARLDVADVRGALADAEHLEAAARGAEARHAASRRAAEAFLARGHAADARVLFERALRYAPESPDVVAGLARSLRAAGEGRRALDLLARARVLAARGGVPAGALDLELGRGLAEIAGDLPAAVARVRAIPPGAPESLEARLLEGRWCAELGDLGGASVALGRLRDAVELALQDRAADAGSARAAGSPLAGGPAAVAALLAEAAEIEERSRGDLLAAQRHLGLALRLRPRDPEITAAFRRVSGELAPQGAPPRGARPSAAPRPRATEQRIEVHVPAPPRRRTIPPEPVVVAPPPAPSPPIAPAAIARTPAVTAPIAPAPAPRIAPPAAPPIAPRDPGLLDEMPTFDSGDTSTDLPDMPPVPNSVTLAEGQAPFARAFGVDDELLAERLADRLRADPTDHGVAMALADVLERLGRDLDLLALLSARLEEGDEAARQEVAPRRRDVLVRLAARARAEGRAAEAELYEMLLHAELG</sequence>
<feature type="compositionally biased region" description="Low complexity" evidence="1">
    <location>
        <begin position="644"/>
        <end position="661"/>
    </location>
</feature>
<dbReference type="Proteomes" id="UP000295497">
    <property type="component" value="Chromosome"/>
</dbReference>
<dbReference type="EMBL" id="CP012672">
    <property type="protein sequence ID" value="AUX35646.1"/>
    <property type="molecule type" value="Genomic_DNA"/>
</dbReference>
<dbReference type="Pfam" id="PF14559">
    <property type="entry name" value="TPR_19"/>
    <property type="match status" value="1"/>
</dbReference>
<feature type="region of interest" description="Disordered" evidence="1">
    <location>
        <begin position="640"/>
        <end position="683"/>
    </location>
</feature>
<dbReference type="RefSeq" id="WP_129578634.1">
    <property type="nucleotide sequence ID" value="NZ_CP012672.1"/>
</dbReference>
<dbReference type="SUPFAM" id="SSF48452">
    <property type="entry name" value="TPR-like"/>
    <property type="match status" value="1"/>
</dbReference>
<dbReference type="Gene3D" id="1.25.40.10">
    <property type="entry name" value="Tetratricopeptide repeat domain"/>
    <property type="match status" value="1"/>
</dbReference>
<accession>A0A4P2QZA5</accession>
<evidence type="ECO:0000256" key="1">
    <source>
        <dbReference type="SAM" id="MobiDB-lite"/>
    </source>
</evidence>
<reference evidence="2 3" key="1">
    <citation type="submission" date="2015-09" db="EMBL/GenBank/DDBJ databases">
        <title>Sorangium comparison.</title>
        <authorList>
            <person name="Zaburannyi N."/>
            <person name="Bunk B."/>
            <person name="Overmann J."/>
            <person name="Mueller R."/>
        </authorList>
    </citation>
    <scope>NUCLEOTIDE SEQUENCE [LARGE SCALE GENOMIC DNA]</scope>
    <source>
        <strain evidence="2 3">So ce836</strain>
    </source>
</reference>
<proteinExistence type="predicted"/>
<dbReference type="AlphaFoldDB" id="A0A4P2QZA5"/>
<evidence type="ECO:0000313" key="2">
    <source>
        <dbReference type="EMBL" id="AUX35646.1"/>
    </source>
</evidence>
<evidence type="ECO:0000313" key="3">
    <source>
        <dbReference type="Proteomes" id="UP000295497"/>
    </source>
</evidence>
<name>A0A4P2QZA5_SORCE</name>